<dbReference type="Gene3D" id="3.20.20.80">
    <property type="entry name" value="Glycosidases"/>
    <property type="match status" value="1"/>
</dbReference>
<evidence type="ECO:0000259" key="3">
    <source>
        <dbReference type="Pfam" id="PF00703"/>
    </source>
</evidence>
<dbReference type="InterPro" id="IPR013783">
    <property type="entry name" value="Ig-like_fold"/>
</dbReference>
<dbReference type="GO" id="GO:0004553">
    <property type="term" value="F:hydrolase activity, hydrolyzing O-glycosyl compounds"/>
    <property type="evidence" value="ECO:0007669"/>
    <property type="project" value="InterPro"/>
</dbReference>
<feature type="non-terminal residue" evidence="4">
    <location>
        <position position="363"/>
    </location>
</feature>
<dbReference type="InterPro" id="IPR017853">
    <property type="entry name" value="GH"/>
</dbReference>
<feature type="domain" description="Glycoside hydrolase family 2 immunoglobulin-like beta-sandwich" evidence="3">
    <location>
        <begin position="187"/>
        <end position="268"/>
    </location>
</feature>
<dbReference type="InterPro" id="IPR036156">
    <property type="entry name" value="Beta-gal/glucu_dom_sf"/>
</dbReference>
<sequence>QWRFGADGRPPRKDAYRATVRVPGACQLDDQTQEVGVWYRKVFPMPATLGGKDPSARWLLRFAKAGWYTRAYLNGKPVGKNFGSSTPFEFDVTEAIRWGADNELAVHLHAADASHTVGGALIGDLYESISFRSGGRKNRNWVQILGDVTLHKRPAAHIAWQIAETSVRKGRLRLRGRVGLPAGRTAKGLSVHAQVASLDEPDRIVLTAECPLTTGKQGQTFDSTVAWKEPVLWGFGKYGKAHLYGLRLELRDAAGAVLDATVRRFGFREIWYDGRKLMLNGKELFIAAAAEPHGLEPVTSYHYADGVFERNNMVRFCQVLRKFGWNAVHNHFDTYGEAAYDVADELGLLVVAGFYCSGPAWLT</sequence>
<dbReference type="AlphaFoldDB" id="A0A0F8ZP64"/>
<organism evidence="4">
    <name type="scientific">marine sediment metagenome</name>
    <dbReference type="NCBI Taxonomy" id="412755"/>
    <lineage>
        <taxon>unclassified sequences</taxon>
        <taxon>metagenomes</taxon>
        <taxon>ecological metagenomes</taxon>
    </lineage>
</organism>
<accession>A0A0F8ZP64</accession>
<evidence type="ECO:0000256" key="2">
    <source>
        <dbReference type="ARBA" id="ARBA00023295"/>
    </source>
</evidence>
<dbReference type="InterPro" id="IPR051913">
    <property type="entry name" value="GH2_Domain-Containing"/>
</dbReference>
<evidence type="ECO:0000313" key="4">
    <source>
        <dbReference type="EMBL" id="KKK61696.1"/>
    </source>
</evidence>
<dbReference type="SUPFAM" id="SSF49303">
    <property type="entry name" value="beta-Galactosidase/glucuronidase domain"/>
    <property type="match status" value="1"/>
</dbReference>
<dbReference type="GO" id="GO:0005975">
    <property type="term" value="P:carbohydrate metabolic process"/>
    <property type="evidence" value="ECO:0007669"/>
    <property type="project" value="InterPro"/>
</dbReference>
<dbReference type="InterPro" id="IPR006102">
    <property type="entry name" value="Ig-like_GH2"/>
</dbReference>
<evidence type="ECO:0000256" key="1">
    <source>
        <dbReference type="ARBA" id="ARBA00022801"/>
    </source>
</evidence>
<dbReference type="Gene3D" id="2.60.120.260">
    <property type="entry name" value="Galactose-binding domain-like"/>
    <property type="match status" value="1"/>
</dbReference>
<protein>
    <recommendedName>
        <fullName evidence="3">Glycoside hydrolase family 2 immunoglobulin-like beta-sandwich domain-containing protein</fullName>
    </recommendedName>
</protein>
<dbReference type="SUPFAM" id="SSF51445">
    <property type="entry name" value="(Trans)glycosidases"/>
    <property type="match status" value="1"/>
</dbReference>
<gene>
    <name evidence="4" type="ORF">LCGC14_3011750</name>
</gene>
<dbReference type="InterPro" id="IPR008979">
    <property type="entry name" value="Galactose-bd-like_sf"/>
</dbReference>
<feature type="non-terminal residue" evidence="4">
    <location>
        <position position="1"/>
    </location>
</feature>
<reference evidence="4" key="1">
    <citation type="journal article" date="2015" name="Nature">
        <title>Complex archaea that bridge the gap between prokaryotes and eukaryotes.</title>
        <authorList>
            <person name="Spang A."/>
            <person name="Saw J.H."/>
            <person name="Jorgensen S.L."/>
            <person name="Zaremba-Niedzwiedzka K."/>
            <person name="Martijn J."/>
            <person name="Lind A.E."/>
            <person name="van Eijk R."/>
            <person name="Schleper C."/>
            <person name="Guy L."/>
            <person name="Ettema T.J."/>
        </authorList>
    </citation>
    <scope>NUCLEOTIDE SEQUENCE</scope>
</reference>
<dbReference type="PANTHER" id="PTHR42732">
    <property type="entry name" value="BETA-GALACTOSIDASE"/>
    <property type="match status" value="1"/>
</dbReference>
<keyword evidence="1" id="KW-0378">Hydrolase</keyword>
<dbReference type="Gene3D" id="2.60.40.10">
    <property type="entry name" value="Immunoglobulins"/>
    <property type="match status" value="1"/>
</dbReference>
<dbReference type="SUPFAM" id="SSF49785">
    <property type="entry name" value="Galactose-binding domain-like"/>
    <property type="match status" value="1"/>
</dbReference>
<comment type="caution">
    <text evidence="4">The sequence shown here is derived from an EMBL/GenBank/DDBJ whole genome shotgun (WGS) entry which is preliminary data.</text>
</comment>
<keyword evidence="2" id="KW-0326">Glycosidase</keyword>
<dbReference type="EMBL" id="LAZR01062356">
    <property type="protein sequence ID" value="KKK61696.1"/>
    <property type="molecule type" value="Genomic_DNA"/>
</dbReference>
<name>A0A0F8ZP64_9ZZZZ</name>
<dbReference type="Pfam" id="PF00703">
    <property type="entry name" value="Glyco_hydro_2"/>
    <property type="match status" value="1"/>
</dbReference>
<proteinExistence type="predicted"/>